<evidence type="ECO:0000256" key="3">
    <source>
        <dbReference type="ARBA" id="ARBA00012664"/>
    </source>
</evidence>
<reference evidence="9" key="1">
    <citation type="submission" date="2017-02" db="EMBL/GenBank/DDBJ databases">
        <authorList>
            <person name="Varghese N."/>
            <person name="Submissions S."/>
        </authorList>
    </citation>
    <scope>NUCLEOTIDE SEQUENCE [LARGE SCALE GENOMIC DNA]</scope>
    <source>
        <strain evidence="9">DSM 22385</strain>
    </source>
</reference>
<feature type="active site" description="Proton donor" evidence="7">
    <location>
        <position position="111"/>
    </location>
</feature>
<dbReference type="NCBIfam" id="TIGR00114">
    <property type="entry name" value="lumazine-synth"/>
    <property type="match status" value="1"/>
</dbReference>
<dbReference type="InterPro" id="IPR036467">
    <property type="entry name" value="LS/RS_sf"/>
</dbReference>
<feature type="binding site" evidence="7">
    <location>
        <begin position="79"/>
        <end position="81"/>
    </location>
    <ligand>
        <name>5-amino-6-(D-ribitylamino)uracil</name>
        <dbReference type="ChEBI" id="CHEBI:15934"/>
    </ligand>
</feature>
<dbReference type="EC" id="2.5.1.78" evidence="3 7"/>
<sequence>MVVSSADNHFFFQGMATHLKGLSDFSHIEIPSAKAYRFGIVVSQWNAEVTGALYNGAYTALIKHGALSENITELQVPGSFELTSGADILLAAKDLDAVICLGCVIQGETRHFDFICNAVANGVTNVSIKHNKPVIFGVLTTDNLEQAKDRAGGKHGNKGEEAAVTAIMMAQIKSSLV</sequence>
<protein>
    <recommendedName>
        <fullName evidence="3 7">6,7-dimethyl-8-ribityllumazine synthase</fullName>
        <shortName evidence="7">DMRL synthase</shortName>
        <shortName evidence="7">LS</shortName>
        <shortName evidence="7">Lumazine synthase</shortName>
        <ecNumber evidence="3 7">2.5.1.78</ecNumber>
    </recommendedName>
</protein>
<comment type="catalytic activity">
    <reaction evidence="6 7">
        <text>(2S)-2-hydroxy-3-oxobutyl phosphate + 5-amino-6-(D-ribitylamino)uracil = 6,7-dimethyl-8-(1-D-ribityl)lumazine + phosphate + 2 H2O + H(+)</text>
        <dbReference type="Rhea" id="RHEA:26152"/>
        <dbReference type="ChEBI" id="CHEBI:15377"/>
        <dbReference type="ChEBI" id="CHEBI:15378"/>
        <dbReference type="ChEBI" id="CHEBI:15934"/>
        <dbReference type="ChEBI" id="CHEBI:43474"/>
        <dbReference type="ChEBI" id="CHEBI:58201"/>
        <dbReference type="ChEBI" id="CHEBI:58830"/>
        <dbReference type="EC" id="2.5.1.78"/>
    </reaction>
</comment>
<dbReference type="HAMAP" id="MF_00178">
    <property type="entry name" value="Lumazine_synth"/>
    <property type="match status" value="1"/>
</dbReference>
<accession>A0A1T5CV35</accession>
<comment type="pathway">
    <text evidence="1 7">Cofactor biosynthesis; riboflavin biosynthesis; riboflavin from 2-hydroxy-3-oxobutyl phosphate and 5-amino-6-(D-ribitylamino)uracil: step 1/2.</text>
</comment>
<dbReference type="CDD" id="cd09209">
    <property type="entry name" value="Lumazine_synthase-I"/>
    <property type="match status" value="1"/>
</dbReference>
<evidence type="ECO:0000313" key="9">
    <source>
        <dbReference type="Proteomes" id="UP000189981"/>
    </source>
</evidence>
<comment type="similarity">
    <text evidence="2 7">Belongs to the DMRL synthase family.</text>
</comment>
<evidence type="ECO:0000313" key="8">
    <source>
        <dbReference type="EMBL" id="SKB63060.1"/>
    </source>
</evidence>
<evidence type="ECO:0000256" key="6">
    <source>
        <dbReference type="ARBA" id="ARBA00048785"/>
    </source>
</evidence>
<dbReference type="Gene3D" id="3.40.50.960">
    <property type="entry name" value="Lumazine/riboflavin synthase"/>
    <property type="match status" value="1"/>
</dbReference>
<feature type="binding site" evidence="7">
    <location>
        <position position="150"/>
    </location>
    <ligand>
        <name>(2S)-2-hydroxy-3-oxobutyl phosphate</name>
        <dbReference type="ChEBI" id="CHEBI:58830"/>
    </ligand>
</feature>
<dbReference type="Pfam" id="PF00885">
    <property type="entry name" value="DMRL_synthase"/>
    <property type="match status" value="1"/>
</dbReference>
<dbReference type="GO" id="GO:0009349">
    <property type="term" value="C:riboflavin synthase complex"/>
    <property type="evidence" value="ECO:0007669"/>
    <property type="project" value="UniProtKB-UniRule"/>
</dbReference>
<dbReference type="GO" id="GO:0009231">
    <property type="term" value="P:riboflavin biosynthetic process"/>
    <property type="evidence" value="ECO:0007669"/>
    <property type="project" value="UniProtKB-UniRule"/>
</dbReference>
<evidence type="ECO:0000256" key="5">
    <source>
        <dbReference type="ARBA" id="ARBA00022679"/>
    </source>
</evidence>
<evidence type="ECO:0000256" key="7">
    <source>
        <dbReference type="HAMAP-Rule" id="MF_00178"/>
    </source>
</evidence>
<feature type="binding site" evidence="7">
    <location>
        <begin position="108"/>
        <end position="109"/>
    </location>
    <ligand>
        <name>(2S)-2-hydroxy-3-oxobutyl phosphate</name>
        <dbReference type="ChEBI" id="CHEBI:58830"/>
    </ligand>
</feature>
<dbReference type="UniPathway" id="UPA00275">
    <property type="reaction ID" value="UER00404"/>
</dbReference>
<organism evidence="8 9">
    <name type="scientific">Daejeonella lutea</name>
    <dbReference type="NCBI Taxonomy" id="572036"/>
    <lineage>
        <taxon>Bacteria</taxon>
        <taxon>Pseudomonadati</taxon>
        <taxon>Bacteroidota</taxon>
        <taxon>Sphingobacteriia</taxon>
        <taxon>Sphingobacteriales</taxon>
        <taxon>Sphingobacteriaceae</taxon>
        <taxon>Daejeonella</taxon>
    </lineage>
</organism>
<feature type="binding site" evidence="7">
    <location>
        <position position="45"/>
    </location>
    <ligand>
        <name>5-amino-6-(D-ribitylamino)uracil</name>
        <dbReference type="ChEBI" id="CHEBI:15934"/>
    </ligand>
</feature>
<gene>
    <name evidence="7" type="primary">ribH</name>
    <name evidence="8" type="ORF">SAMN05661099_1889</name>
</gene>
<feature type="binding site" evidence="7">
    <location>
        <begin position="103"/>
        <end position="105"/>
    </location>
    <ligand>
        <name>5-amino-6-(D-ribitylamino)uracil</name>
        <dbReference type="ChEBI" id="CHEBI:15934"/>
    </ligand>
</feature>
<proteinExistence type="inferred from homology"/>
<keyword evidence="5 7" id="KW-0808">Transferase</keyword>
<keyword evidence="4 7" id="KW-0686">Riboflavin biosynthesis</keyword>
<dbReference type="AlphaFoldDB" id="A0A1T5CV35"/>
<evidence type="ECO:0000256" key="2">
    <source>
        <dbReference type="ARBA" id="ARBA00007424"/>
    </source>
</evidence>
<dbReference type="EMBL" id="FUYR01000002">
    <property type="protein sequence ID" value="SKB63060.1"/>
    <property type="molecule type" value="Genomic_DNA"/>
</dbReference>
<dbReference type="STRING" id="572036.SAMN05661099_1889"/>
<evidence type="ECO:0000256" key="1">
    <source>
        <dbReference type="ARBA" id="ARBA00004917"/>
    </source>
</evidence>
<keyword evidence="9" id="KW-1185">Reference proteome</keyword>
<feature type="binding site" evidence="7">
    <location>
        <position position="136"/>
    </location>
    <ligand>
        <name>5-amino-6-(D-ribitylamino)uracil</name>
        <dbReference type="ChEBI" id="CHEBI:15934"/>
    </ligand>
</feature>
<dbReference type="PANTHER" id="PTHR21058">
    <property type="entry name" value="6,7-DIMETHYL-8-RIBITYLLUMAZINE SYNTHASE DMRL SYNTHASE LUMAZINE SYNTHASE"/>
    <property type="match status" value="1"/>
</dbReference>
<dbReference type="Proteomes" id="UP000189981">
    <property type="component" value="Unassembled WGS sequence"/>
</dbReference>
<dbReference type="InterPro" id="IPR002180">
    <property type="entry name" value="LS/RS"/>
</dbReference>
<dbReference type="InterPro" id="IPR034964">
    <property type="entry name" value="LS"/>
</dbReference>
<dbReference type="GO" id="GO:0000906">
    <property type="term" value="F:6,7-dimethyl-8-ribityllumazine synthase activity"/>
    <property type="evidence" value="ECO:0007669"/>
    <property type="project" value="UniProtKB-UniRule"/>
</dbReference>
<evidence type="ECO:0000256" key="4">
    <source>
        <dbReference type="ARBA" id="ARBA00022619"/>
    </source>
</evidence>
<dbReference type="PANTHER" id="PTHR21058:SF0">
    <property type="entry name" value="6,7-DIMETHYL-8-RIBITYLLUMAZINE SYNTHASE"/>
    <property type="match status" value="1"/>
</dbReference>
<dbReference type="GO" id="GO:0005829">
    <property type="term" value="C:cytosol"/>
    <property type="evidence" value="ECO:0007669"/>
    <property type="project" value="TreeGrafter"/>
</dbReference>
<comment type="function">
    <text evidence="7">Catalyzes the formation of 6,7-dimethyl-8-ribityllumazine by condensation of 5-amino-6-(D-ribitylamino)uracil with 3,4-dihydroxy-2-butanone 4-phosphate. This is the penultimate step in the biosynthesis of riboflavin.</text>
</comment>
<dbReference type="SUPFAM" id="SSF52121">
    <property type="entry name" value="Lumazine synthase"/>
    <property type="match status" value="1"/>
</dbReference>
<name>A0A1T5CV35_9SPHI</name>